<evidence type="ECO:0000313" key="1">
    <source>
        <dbReference type="EMBL" id="MBK1714698.1"/>
    </source>
</evidence>
<gene>
    <name evidence="1" type="ORF">CKO43_18195</name>
</gene>
<dbReference type="Proteomes" id="UP001041814">
    <property type="component" value="Unassembled WGS sequence"/>
</dbReference>
<sequence>MYHQSLYAIVMDAGTELGVLTREMQGEPELFASALTLAAVEARLLTMAHTLGNLTPVLRAKLPHVDWAGWQALHELLRLNRQPRRDAVWYAVSALAPQTMELLAALRRREPVWFESGY</sequence>
<dbReference type="EMBL" id="NRRU01000077">
    <property type="protein sequence ID" value="MBK1714698.1"/>
    <property type="molecule type" value="Genomic_DNA"/>
</dbReference>
<protein>
    <submittedName>
        <fullName evidence="1">Uncharacterized protein</fullName>
    </submittedName>
</protein>
<keyword evidence="2" id="KW-1185">Reference proteome</keyword>
<dbReference type="RefSeq" id="WP_200379501.1">
    <property type="nucleotide sequence ID" value="NZ_NRRU01000077.1"/>
</dbReference>
<reference evidence="1" key="2">
    <citation type="journal article" date="2020" name="Microorganisms">
        <title>Osmotic Adaptation and Compatible Solute Biosynthesis of Phototrophic Bacteria as Revealed from Genome Analyses.</title>
        <authorList>
            <person name="Imhoff J.F."/>
            <person name="Rahn T."/>
            <person name="Kunzel S."/>
            <person name="Keller A."/>
            <person name="Neulinger S.C."/>
        </authorList>
    </citation>
    <scope>NUCLEOTIDE SEQUENCE</scope>
    <source>
        <strain evidence="1">IM 151</strain>
    </source>
</reference>
<name>A0ABS1DYR6_RUBGE</name>
<evidence type="ECO:0000313" key="2">
    <source>
        <dbReference type="Proteomes" id="UP001041814"/>
    </source>
</evidence>
<comment type="caution">
    <text evidence="1">The sequence shown here is derived from an EMBL/GenBank/DDBJ whole genome shotgun (WGS) entry which is preliminary data.</text>
</comment>
<accession>A0ABS1DYR6</accession>
<reference evidence="1" key="1">
    <citation type="submission" date="2017-08" db="EMBL/GenBank/DDBJ databases">
        <authorList>
            <person name="Imhoff J.F."/>
            <person name="Rahn T."/>
            <person name="Kuenzel S."/>
            <person name="Neulinger S.C."/>
        </authorList>
    </citation>
    <scope>NUCLEOTIDE SEQUENCE</scope>
    <source>
        <strain evidence="1">IM 151</strain>
    </source>
</reference>
<proteinExistence type="predicted"/>
<organism evidence="1 2">
    <name type="scientific">Rubrivivax gelatinosus</name>
    <name type="common">Rhodocyclus gelatinosus</name>
    <name type="synonym">Rhodopseudomonas gelatinosa</name>
    <dbReference type="NCBI Taxonomy" id="28068"/>
    <lineage>
        <taxon>Bacteria</taxon>
        <taxon>Pseudomonadati</taxon>
        <taxon>Pseudomonadota</taxon>
        <taxon>Betaproteobacteria</taxon>
        <taxon>Burkholderiales</taxon>
        <taxon>Sphaerotilaceae</taxon>
        <taxon>Rubrivivax</taxon>
    </lineage>
</organism>